<gene>
    <name evidence="3" type="ORF">GCM10022416_28880</name>
</gene>
<reference evidence="4" key="1">
    <citation type="journal article" date="2019" name="Int. J. Syst. Evol. Microbiol.">
        <title>The Global Catalogue of Microorganisms (GCM) 10K type strain sequencing project: providing services to taxonomists for standard genome sequencing and annotation.</title>
        <authorList>
            <consortium name="The Broad Institute Genomics Platform"/>
            <consortium name="The Broad Institute Genome Sequencing Center for Infectious Disease"/>
            <person name="Wu L."/>
            <person name="Ma J."/>
        </authorList>
    </citation>
    <scope>NUCLEOTIDE SEQUENCE [LARGE SCALE GENOMIC DNA]</scope>
    <source>
        <strain evidence="4">JCM 17316</strain>
    </source>
</reference>
<comment type="caution">
    <text evidence="3">The sequence shown here is derived from an EMBL/GenBank/DDBJ whole genome shotgun (WGS) entry which is preliminary data.</text>
</comment>
<dbReference type="EMBL" id="BAABDO010000036">
    <property type="protein sequence ID" value="GAA4141148.1"/>
    <property type="molecule type" value="Genomic_DNA"/>
</dbReference>
<evidence type="ECO:0000313" key="3">
    <source>
        <dbReference type="EMBL" id="GAA4141148.1"/>
    </source>
</evidence>
<organism evidence="3 4">
    <name type="scientific">Actinomadura keratinilytica</name>
    <dbReference type="NCBI Taxonomy" id="547461"/>
    <lineage>
        <taxon>Bacteria</taxon>
        <taxon>Bacillati</taxon>
        <taxon>Actinomycetota</taxon>
        <taxon>Actinomycetes</taxon>
        <taxon>Streptosporangiales</taxon>
        <taxon>Thermomonosporaceae</taxon>
        <taxon>Actinomadura</taxon>
    </lineage>
</organism>
<dbReference type="RefSeq" id="WP_345021548.1">
    <property type="nucleotide sequence ID" value="NZ_BAABDO010000036.1"/>
</dbReference>
<feature type="domain" description="SCO6045-like C-terminal" evidence="2">
    <location>
        <begin position="35"/>
        <end position="118"/>
    </location>
</feature>
<keyword evidence="4" id="KW-1185">Reference proteome</keyword>
<dbReference type="Pfam" id="PF26136">
    <property type="entry name" value="SCO6045_C"/>
    <property type="match status" value="1"/>
</dbReference>
<evidence type="ECO:0000256" key="1">
    <source>
        <dbReference type="SAM" id="MobiDB-lite"/>
    </source>
</evidence>
<dbReference type="Proteomes" id="UP001500266">
    <property type="component" value="Unassembled WGS sequence"/>
</dbReference>
<sequence>MTRRDAPADRPGTAAPAGGAGDAEERAGEFDPALAAVQEALVRAMTAGGPVPDGFDAAAVRAAADAILRKRAGEVARAWPVLAASYGADWPRVFAAWAAGRPTRGSVRDAWDFALAHRAELPPEAALDLALAEARWAYDGQSAPRRRRAAVRRVPGGVAVQLLGRMRVLGGRTRR</sequence>
<evidence type="ECO:0000313" key="4">
    <source>
        <dbReference type="Proteomes" id="UP001500266"/>
    </source>
</evidence>
<feature type="region of interest" description="Disordered" evidence="1">
    <location>
        <begin position="1"/>
        <end position="29"/>
    </location>
</feature>
<accession>A0ABP7YTL6</accession>
<proteinExistence type="predicted"/>
<protein>
    <recommendedName>
        <fullName evidence="2">SCO6045-like C-terminal domain-containing protein</fullName>
    </recommendedName>
</protein>
<name>A0ABP7YTL6_9ACTN</name>
<evidence type="ECO:0000259" key="2">
    <source>
        <dbReference type="Pfam" id="PF26136"/>
    </source>
</evidence>
<dbReference type="InterPro" id="IPR058711">
    <property type="entry name" value="SCO6045-like_C"/>
</dbReference>